<name>A0ACC1BGD8_9ROSI</name>
<evidence type="ECO:0000313" key="2">
    <source>
        <dbReference type="Proteomes" id="UP001164250"/>
    </source>
</evidence>
<sequence length="184" mass="20671">MDMFVTADPANIHYIMSSNFSNFLKGDEFKQIFDVLGDRYFQFGLRFVEKPKESCSSSDESSEISKVKTTLEEEEKGLIPILENVAKEGKATGLAGFVSEACCTCTRKSGSYKDMHWRRKEALRLFPPVPFERKVPIEADIPSKDQELVLAKRLLSLKMKAVAATILHNYDVQVVEGQSLGPNV</sequence>
<proteinExistence type="predicted"/>
<protein>
    <submittedName>
        <fullName evidence="1">Uncharacterized protein</fullName>
    </submittedName>
</protein>
<gene>
    <name evidence="1" type="ORF">Patl1_27582</name>
</gene>
<organism evidence="1 2">
    <name type="scientific">Pistacia atlantica</name>
    <dbReference type="NCBI Taxonomy" id="434234"/>
    <lineage>
        <taxon>Eukaryota</taxon>
        <taxon>Viridiplantae</taxon>
        <taxon>Streptophyta</taxon>
        <taxon>Embryophyta</taxon>
        <taxon>Tracheophyta</taxon>
        <taxon>Spermatophyta</taxon>
        <taxon>Magnoliopsida</taxon>
        <taxon>eudicotyledons</taxon>
        <taxon>Gunneridae</taxon>
        <taxon>Pentapetalae</taxon>
        <taxon>rosids</taxon>
        <taxon>malvids</taxon>
        <taxon>Sapindales</taxon>
        <taxon>Anacardiaceae</taxon>
        <taxon>Pistacia</taxon>
    </lineage>
</organism>
<accession>A0ACC1BGD8</accession>
<dbReference type="Proteomes" id="UP001164250">
    <property type="component" value="Chromosome 5"/>
</dbReference>
<reference evidence="2" key="1">
    <citation type="journal article" date="2023" name="G3 (Bethesda)">
        <title>Genome assembly and association tests identify interacting loci associated with vigor, precocity, and sex in interspecific pistachio rootstocks.</title>
        <authorList>
            <person name="Palmer W."/>
            <person name="Jacygrad E."/>
            <person name="Sagayaradj S."/>
            <person name="Cavanaugh K."/>
            <person name="Han R."/>
            <person name="Bertier L."/>
            <person name="Beede B."/>
            <person name="Kafkas S."/>
            <person name="Golino D."/>
            <person name="Preece J."/>
            <person name="Michelmore R."/>
        </authorList>
    </citation>
    <scope>NUCLEOTIDE SEQUENCE [LARGE SCALE GENOMIC DNA]</scope>
</reference>
<comment type="caution">
    <text evidence="1">The sequence shown here is derived from an EMBL/GenBank/DDBJ whole genome shotgun (WGS) entry which is preliminary data.</text>
</comment>
<dbReference type="EMBL" id="CM047901">
    <property type="protein sequence ID" value="KAJ0097998.1"/>
    <property type="molecule type" value="Genomic_DNA"/>
</dbReference>
<evidence type="ECO:0000313" key="1">
    <source>
        <dbReference type="EMBL" id="KAJ0097998.1"/>
    </source>
</evidence>
<keyword evidence="2" id="KW-1185">Reference proteome</keyword>